<dbReference type="InterPro" id="IPR036185">
    <property type="entry name" value="DNA_heli_DnaB-like_N_sf"/>
</dbReference>
<evidence type="ECO:0000313" key="14">
    <source>
        <dbReference type="EMBL" id="MBZ4195449.1"/>
    </source>
</evidence>
<keyword evidence="8 12" id="KW-0238">DNA-binding</keyword>
<dbReference type="SUPFAM" id="SSF48024">
    <property type="entry name" value="N-terminal domain of DnaB helicase"/>
    <property type="match status" value="1"/>
</dbReference>
<evidence type="ECO:0000313" key="15">
    <source>
        <dbReference type="Proteomes" id="UP000772186"/>
    </source>
</evidence>
<feature type="domain" description="SF4 helicase" evidence="13">
    <location>
        <begin position="189"/>
        <end position="468"/>
    </location>
</feature>
<protein>
    <recommendedName>
        <fullName evidence="11 12">Replicative DNA helicase</fullName>
        <ecNumber evidence="11 12">5.6.2.3</ecNumber>
    </recommendedName>
</protein>
<dbReference type="InterPro" id="IPR027417">
    <property type="entry name" value="P-loop_NTPase"/>
</dbReference>
<dbReference type="GO" id="GO:0003677">
    <property type="term" value="F:DNA binding"/>
    <property type="evidence" value="ECO:0007669"/>
    <property type="project" value="UniProtKB-UniRule"/>
</dbReference>
<evidence type="ECO:0000256" key="10">
    <source>
        <dbReference type="ARBA" id="ARBA00048954"/>
    </source>
</evidence>
<accession>A0A953T9N5</accession>
<evidence type="ECO:0000256" key="9">
    <source>
        <dbReference type="ARBA" id="ARBA00023235"/>
    </source>
</evidence>
<dbReference type="Proteomes" id="UP000772186">
    <property type="component" value="Unassembled WGS sequence"/>
</dbReference>
<dbReference type="EMBL" id="JAIQBY010000015">
    <property type="protein sequence ID" value="MBZ4195449.1"/>
    <property type="molecule type" value="Genomic_DNA"/>
</dbReference>
<organism evidence="14 15">
    <name type="scientific">Mycoplasma tauri</name>
    <dbReference type="NCBI Taxonomy" id="547987"/>
    <lineage>
        <taxon>Bacteria</taxon>
        <taxon>Bacillati</taxon>
        <taxon>Mycoplasmatota</taxon>
        <taxon>Mollicutes</taxon>
        <taxon>Mycoplasmataceae</taxon>
        <taxon>Mycoplasma</taxon>
    </lineage>
</organism>
<dbReference type="InterPro" id="IPR007692">
    <property type="entry name" value="DNA_helicase_DnaB"/>
</dbReference>
<dbReference type="InterPro" id="IPR016136">
    <property type="entry name" value="DNA_helicase_N/primase_C"/>
</dbReference>
<comment type="catalytic activity">
    <reaction evidence="10 12">
        <text>ATP + H2O = ADP + phosphate + H(+)</text>
        <dbReference type="Rhea" id="RHEA:13065"/>
        <dbReference type="ChEBI" id="CHEBI:15377"/>
        <dbReference type="ChEBI" id="CHEBI:15378"/>
        <dbReference type="ChEBI" id="CHEBI:30616"/>
        <dbReference type="ChEBI" id="CHEBI:43474"/>
        <dbReference type="ChEBI" id="CHEBI:456216"/>
        <dbReference type="EC" id="5.6.2.3"/>
    </reaction>
</comment>
<keyword evidence="4 12" id="KW-0547">Nucleotide-binding</keyword>
<comment type="function">
    <text evidence="12">The main replicative DNA helicase, it participates in initiation and elongation during chromosome replication. Travels ahead of the DNA replisome, separating dsDNA into templates for DNA synthesis. A processive ATP-dependent 5'-3' DNA helicase it has DNA-dependent ATPase activity.</text>
</comment>
<dbReference type="GO" id="GO:0005524">
    <property type="term" value="F:ATP binding"/>
    <property type="evidence" value="ECO:0007669"/>
    <property type="project" value="UniProtKB-UniRule"/>
</dbReference>
<evidence type="ECO:0000256" key="12">
    <source>
        <dbReference type="RuleBase" id="RU362085"/>
    </source>
</evidence>
<name>A0A953T9N5_9MOLU</name>
<dbReference type="PANTHER" id="PTHR30153">
    <property type="entry name" value="REPLICATIVE DNA HELICASE DNAB"/>
    <property type="match status" value="1"/>
</dbReference>
<dbReference type="SUPFAM" id="SSF52540">
    <property type="entry name" value="P-loop containing nucleoside triphosphate hydrolases"/>
    <property type="match status" value="1"/>
</dbReference>
<dbReference type="CDD" id="cd00984">
    <property type="entry name" value="DnaB_C"/>
    <property type="match status" value="1"/>
</dbReference>
<comment type="similarity">
    <text evidence="1 12">Belongs to the helicase family. DnaB subfamily.</text>
</comment>
<keyword evidence="2 12" id="KW-0639">Primosome</keyword>
<dbReference type="SMART" id="SM00382">
    <property type="entry name" value="AAA"/>
    <property type="match status" value="1"/>
</dbReference>
<dbReference type="InterPro" id="IPR007693">
    <property type="entry name" value="DNA_helicase_DnaB-like_N"/>
</dbReference>
<dbReference type="InterPro" id="IPR007694">
    <property type="entry name" value="DNA_helicase_DnaB-like_C"/>
</dbReference>
<evidence type="ECO:0000256" key="4">
    <source>
        <dbReference type="ARBA" id="ARBA00022741"/>
    </source>
</evidence>
<keyword evidence="7 12" id="KW-0067">ATP-binding</keyword>
<gene>
    <name evidence="14" type="primary">dnaB</name>
    <name evidence="14" type="ORF">LAD73_01780</name>
</gene>
<dbReference type="Pfam" id="PF00772">
    <property type="entry name" value="DnaB"/>
    <property type="match status" value="1"/>
</dbReference>
<evidence type="ECO:0000256" key="1">
    <source>
        <dbReference type="ARBA" id="ARBA00008428"/>
    </source>
</evidence>
<keyword evidence="5 12" id="KW-0378">Hydrolase</keyword>
<dbReference type="RefSeq" id="WP_223644640.1">
    <property type="nucleotide sequence ID" value="NZ_JAIQBY010000015.1"/>
</dbReference>
<evidence type="ECO:0000256" key="8">
    <source>
        <dbReference type="ARBA" id="ARBA00023125"/>
    </source>
</evidence>
<dbReference type="AlphaFoldDB" id="A0A953T9N5"/>
<dbReference type="Pfam" id="PF03796">
    <property type="entry name" value="DnaB_C"/>
    <property type="match status" value="1"/>
</dbReference>
<dbReference type="GO" id="GO:1990077">
    <property type="term" value="C:primosome complex"/>
    <property type="evidence" value="ECO:0007669"/>
    <property type="project" value="UniProtKB-UniRule"/>
</dbReference>
<keyword evidence="3 12" id="KW-0235">DNA replication</keyword>
<dbReference type="NCBIfam" id="TIGR00665">
    <property type="entry name" value="DnaB"/>
    <property type="match status" value="1"/>
</dbReference>
<proteinExistence type="inferred from homology"/>
<evidence type="ECO:0000256" key="3">
    <source>
        <dbReference type="ARBA" id="ARBA00022705"/>
    </source>
</evidence>
<comment type="caution">
    <text evidence="14">The sequence shown here is derived from an EMBL/GenBank/DDBJ whole genome shotgun (WGS) entry which is preliminary data.</text>
</comment>
<dbReference type="PROSITE" id="PS51199">
    <property type="entry name" value="SF4_HELICASE"/>
    <property type="match status" value="1"/>
</dbReference>
<dbReference type="GO" id="GO:0016787">
    <property type="term" value="F:hydrolase activity"/>
    <property type="evidence" value="ECO:0007669"/>
    <property type="project" value="UniProtKB-KW"/>
</dbReference>
<reference evidence="14 15" key="1">
    <citation type="submission" date="2021-09" db="EMBL/GenBank/DDBJ databases">
        <title>WGS of Mycoplasma sp. Zaradi2 strains.</title>
        <authorList>
            <person name="Spergser J."/>
        </authorList>
    </citation>
    <scope>NUCLEOTIDE SEQUENCE [LARGE SCALE GENOMIC DNA]</scope>
    <source>
        <strain evidence="14 15">1331</strain>
    </source>
</reference>
<dbReference type="EC" id="5.6.2.3" evidence="11 12"/>
<dbReference type="InterPro" id="IPR003593">
    <property type="entry name" value="AAA+_ATPase"/>
</dbReference>
<evidence type="ECO:0000256" key="11">
    <source>
        <dbReference type="NCBIfam" id="TIGR00665"/>
    </source>
</evidence>
<evidence type="ECO:0000256" key="7">
    <source>
        <dbReference type="ARBA" id="ARBA00022840"/>
    </source>
</evidence>
<dbReference type="PANTHER" id="PTHR30153:SF2">
    <property type="entry name" value="REPLICATIVE DNA HELICASE"/>
    <property type="match status" value="1"/>
</dbReference>
<dbReference type="Gene3D" id="3.40.50.300">
    <property type="entry name" value="P-loop containing nucleotide triphosphate hydrolases"/>
    <property type="match status" value="1"/>
</dbReference>
<sequence length="478" mass="54430">MSNNSDGYPGYKKTSLSKFSSPQLEINLLGLVYINNKTAAEIIPYLTKEDFSVYENAMFYELLHEMFFSNISINYDQVMLFSKNKAAYNFISVEYLEMLQAGAGLSSNIIQYLQEIERLTKLRTIEQNLNFIQKKMTNDGYATSDKEVINNLQNLLLNIEKTKTSQDFLHAKDVSKIVIRDLEERRRLGHANITGVPTGFKKLDSLTQGFQPGEMIVLAARPGMGKTAFALNIARYASHPKLGGKKVAFFTLEMPSTSLVTRLFGISSGVDLYRFKKPDLLTDSDMYKIRGAQNNDIDKLALLIDESAKTDLPTLLWKCRRLAKSFGLDMVIIDYLQLLSVNNEKSSRDRQNEVATISRNLKTLALELKIPVIALSQLSREVEKRVDKRPILSDLRESGTIEQDADIVLFLYRENYYNKQKTDTQEYGIAIPEPTTLLIAKHRNGTQADINLSFRLECGKFEDDSLFQYEDEDDKGEE</sequence>
<keyword evidence="15" id="KW-1185">Reference proteome</keyword>
<evidence type="ECO:0000256" key="6">
    <source>
        <dbReference type="ARBA" id="ARBA00022806"/>
    </source>
</evidence>
<dbReference type="Gene3D" id="1.10.860.10">
    <property type="entry name" value="DNAb Helicase, Chain A"/>
    <property type="match status" value="1"/>
</dbReference>
<keyword evidence="9" id="KW-0413">Isomerase</keyword>
<dbReference type="GO" id="GO:0006269">
    <property type="term" value="P:DNA replication, synthesis of primer"/>
    <property type="evidence" value="ECO:0007669"/>
    <property type="project" value="UniProtKB-UniRule"/>
</dbReference>
<dbReference type="GO" id="GO:0005829">
    <property type="term" value="C:cytosol"/>
    <property type="evidence" value="ECO:0007669"/>
    <property type="project" value="TreeGrafter"/>
</dbReference>
<keyword evidence="6 12" id="KW-0347">Helicase</keyword>
<dbReference type="GO" id="GO:0043139">
    <property type="term" value="F:5'-3' DNA helicase activity"/>
    <property type="evidence" value="ECO:0007669"/>
    <property type="project" value="UniProtKB-EC"/>
</dbReference>
<evidence type="ECO:0000256" key="5">
    <source>
        <dbReference type="ARBA" id="ARBA00022801"/>
    </source>
</evidence>
<evidence type="ECO:0000259" key="13">
    <source>
        <dbReference type="PROSITE" id="PS51199"/>
    </source>
</evidence>
<evidence type="ECO:0000256" key="2">
    <source>
        <dbReference type="ARBA" id="ARBA00022515"/>
    </source>
</evidence>